<dbReference type="InterPro" id="IPR009730">
    <property type="entry name" value="MFAP1_C"/>
</dbReference>
<feature type="region of interest" description="Disordered" evidence="1">
    <location>
        <begin position="237"/>
        <end position="281"/>
    </location>
</feature>
<dbReference type="AlphaFoldDB" id="M1VZ13"/>
<organism evidence="3 4">
    <name type="scientific">Claviceps purpurea (strain 20.1)</name>
    <name type="common">Ergot fungus</name>
    <name type="synonym">Sphacelia segetum</name>
    <dbReference type="NCBI Taxonomy" id="1111077"/>
    <lineage>
        <taxon>Eukaryota</taxon>
        <taxon>Fungi</taxon>
        <taxon>Dikarya</taxon>
        <taxon>Ascomycota</taxon>
        <taxon>Pezizomycotina</taxon>
        <taxon>Sordariomycetes</taxon>
        <taxon>Hypocreomycetidae</taxon>
        <taxon>Hypocreales</taxon>
        <taxon>Clavicipitaceae</taxon>
        <taxon>Claviceps</taxon>
    </lineage>
</organism>
<evidence type="ECO:0000313" key="4">
    <source>
        <dbReference type="Proteomes" id="UP000016801"/>
    </source>
</evidence>
<dbReference type="Pfam" id="PF06991">
    <property type="entry name" value="MFAP1"/>
    <property type="match status" value="1"/>
</dbReference>
<feature type="compositionally biased region" description="Low complexity" evidence="1">
    <location>
        <begin position="26"/>
        <end position="44"/>
    </location>
</feature>
<sequence length="479" mass="53382">MPPKRMTANPARPQRHRAGRGHDSSSSDSEGSDADSPSASTTKAPIPPPPKAISAGKIISNLGKVDLSASKRNEALLAEQRRTAAAAKAERLAAASGFVTASEEESEDDSQNDGESGSSEQESSDEEEEESEEEAPRRLMLRPKFVPKSQRGKDALDLEKQQEAAFEAQEAAKKKAADALVEEQIRKDLAARAAGKKHWDDDENPDSEVDTTDGLDPAAEEAAWRVRELKRLKRSREAIEEKERELAEVERRRNLTEEERQAEDEAFLAKQQDEKDSKGKMSFMQKYHHKGAFFQEEAAAAGLLQRDLMGTRIADDVRNREALPAYLQKRDMTKLGKKGATKYRDMRSEDTGRWGDLDDRRRDGRYAAAGGRDDRFRADDERFKPDERDAKGANAIPLGDRETKQRAGGRGGDGNEDGRKSRVTVTVTVKVKVKVTFTFTAKATGEIEIEVDVKIENSTERTQRRPTPQEEHVALQERI</sequence>
<feature type="region of interest" description="Disordered" evidence="1">
    <location>
        <begin position="1"/>
        <end position="57"/>
    </location>
</feature>
<dbReference type="OrthoDB" id="1111734at2759"/>
<dbReference type="STRING" id="1111077.M1VZ13"/>
<evidence type="ECO:0000313" key="3">
    <source>
        <dbReference type="EMBL" id="CCE27741.1"/>
    </source>
</evidence>
<protein>
    <submittedName>
        <fullName evidence="3">Related to microfibril-associated protein</fullName>
    </submittedName>
</protein>
<dbReference type="PANTHER" id="PTHR15327">
    <property type="entry name" value="MICROFIBRIL-ASSOCIATED PROTEIN"/>
    <property type="match status" value="1"/>
</dbReference>
<feature type="compositionally biased region" description="Basic and acidic residues" evidence="1">
    <location>
        <begin position="151"/>
        <end position="162"/>
    </location>
</feature>
<name>M1VZ13_CLAP2</name>
<dbReference type="InterPro" id="IPR033194">
    <property type="entry name" value="MFAP1"/>
</dbReference>
<evidence type="ECO:0000259" key="2">
    <source>
        <dbReference type="Pfam" id="PF06991"/>
    </source>
</evidence>
<keyword evidence="4" id="KW-1185">Reference proteome</keyword>
<feature type="compositionally biased region" description="Basic and acidic residues" evidence="1">
    <location>
        <begin position="170"/>
        <end position="179"/>
    </location>
</feature>
<evidence type="ECO:0000256" key="1">
    <source>
        <dbReference type="SAM" id="MobiDB-lite"/>
    </source>
</evidence>
<reference evidence="3 4" key="1">
    <citation type="journal article" date="2013" name="PLoS Genet.">
        <title>Plant-symbiotic fungi as chemical engineers: Multi-genome analysis of the Clavicipitaceae reveals dynamics of alkaloid loci.</title>
        <authorList>
            <person name="Schardl C.L."/>
            <person name="Young C.A."/>
            <person name="Hesse U."/>
            <person name="Amyotte S.G."/>
            <person name="Andreeva K."/>
            <person name="Calie P.J."/>
            <person name="Fleetwood D.J."/>
            <person name="Haws D.C."/>
            <person name="Moore N."/>
            <person name="Oeser B."/>
            <person name="Panaccione D.G."/>
            <person name="Schweri K.K."/>
            <person name="Voisey C.R."/>
            <person name="Farman M.L."/>
            <person name="Jaromczyk J.W."/>
            <person name="Roe B.A."/>
            <person name="O'Sullivan D.M."/>
            <person name="Scott B."/>
            <person name="Tudzynski P."/>
            <person name="An Z."/>
            <person name="Arnaoudova E.G."/>
            <person name="Bullock C.T."/>
            <person name="Charlton N.D."/>
            <person name="Chen L."/>
            <person name="Cox M."/>
            <person name="Dinkins R.D."/>
            <person name="Florea S."/>
            <person name="Glenn A.E."/>
            <person name="Gordon A."/>
            <person name="Gueldener U."/>
            <person name="Harris D.R."/>
            <person name="Hollin W."/>
            <person name="Jaromczyk J."/>
            <person name="Johnson R.D."/>
            <person name="Khan A.K."/>
            <person name="Leistner E."/>
            <person name="Leuchtmann A."/>
            <person name="Li C."/>
            <person name="Liu J."/>
            <person name="Liu J."/>
            <person name="Liu M."/>
            <person name="Mace W."/>
            <person name="Machado C."/>
            <person name="Nagabhyru P."/>
            <person name="Pan J."/>
            <person name="Schmid J."/>
            <person name="Sugawara K."/>
            <person name="Steiner U."/>
            <person name="Takach J.E."/>
            <person name="Tanaka E."/>
            <person name="Webb J.S."/>
            <person name="Wilson E.V."/>
            <person name="Wiseman J.L."/>
            <person name="Yoshida R."/>
            <person name="Zeng Z."/>
        </authorList>
    </citation>
    <scope>NUCLEOTIDE SEQUENCE [LARGE SCALE GENOMIC DNA]</scope>
    <source>
        <strain evidence="3 4">20.1</strain>
    </source>
</reference>
<feature type="compositionally biased region" description="Acidic residues" evidence="1">
    <location>
        <begin position="122"/>
        <end position="133"/>
    </location>
</feature>
<feature type="compositionally biased region" description="Acidic residues" evidence="1">
    <location>
        <begin position="102"/>
        <end position="112"/>
    </location>
</feature>
<dbReference type="VEuPathDB" id="FungiDB:CPUR_01215"/>
<feature type="compositionally biased region" description="Low complexity" evidence="1">
    <location>
        <begin position="83"/>
        <end position="95"/>
    </location>
</feature>
<dbReference type="Proteomes" id="UP000016801">
    <property type="component" value="Unassembled WGS sequence"/>
</dbReference>
<dbReference type="eggNOG" id="KOG1425">
    <property type="taxonomic scope" value="Eukaryota"/>
</dbReference>
<feature type="compositionally biased region" description="Basic and acidic residues" evidence="1">
    <location>
        <begin position="237"/>
        <end position="259"/>
    </location>
</feature>
<feature type="region of interest" description="Disordered" evidence="1">
    <location>
        <begin position="457"/>
        <end position="479"/>
    </location>
</feature>
<gene>
    <name evidence="3" type="ORF">CPUR_01215</name>
</gene>
<feature type="compositionally biased region" description="Basic and acidic residues" evidence="1">
    <location>
        <begin position="342"/>
        <end position="391"/>
    </location>
</feature>
<feature type="domain" description="Micro-fibrillar-associated protein 1 C-terminal" evidence="2">
    <location>
        <begin position="130"/>
        <end position="351"/>
    </location>
</feature>
<dbReference type="HOGENOM" id="CLU_022379_0_0_1"/>
<feature type="region of interest" description="Disordered" evidence="1">
    <location>
        <begin position="336"/>
        <end position="420"/>
    </location>
</feature>
<feature type="region of interest" description="Disordered" evidence="1">
    <location>
        <begin position="80"/>
        <end position="179"/>
    </location>
</feature>
<accession>M1VZ13</accession>
<feature type="compositionally biased region" description="Acidic residues" evidence="1">
    <location>
        <begin position="201"/>
        <end position="213"/>
    </location>
</feature>
<proteinExistence type="predicted"/>
<dbReference type="EMBL" id="CAGA01000005">
    <property type="protein sequence ID" value="CCE27741.1"/>
    <property type="molecule type" value="Genomic_DNA"/>
</dbReference>
<feature type="region of interest" description="Disordered" evidence="1">
    <location>
        <begin position="191"/>
        <end position="218"/>
    </location>
</feature>
<comment type="caution">
    <text evidence="3">The sequence shown here is derived from an EMBL/GenBank/DDBJ whole genome shotgun (WGS) entry which is preliminary data.</text>
</comment>